<dbReference type="EMBL" id="CP121694">
    <property type="protein sequence ID" value="WRO23692.1"/>
    <property type="molecule type" value="Genomic_DNA"/>
</dbReference>
<evidence type="ECO:0000313" key="3">
    <source>
        <dbReference type="EMBL" id="WRO23692.1"/>
    </source>
</evidence>
<dbReference type="Gene3D" id="3.40.50.720">
    <property type="entry name" value="NAD(P)-binding Rossmann-like Domain"/>
    <property type="match status" value="1"/>
</dbReference>
<reference evidence="3 4" key="1">
    <citation type="submission" date="2023-04" db="EMBL/GenBank/DDBJ databases">
        <authorList>
            <person name="Hsu D."/>
        </authorList>
    </citation>
    <scope>NUCLEOTIDE SEQUENCE [LARGE SCALE GENOMIC DNA]</scope>
    <source>
        <strain evidence="3 4">MK1</strain>
    </source>
</reference>
<dbReference type="PANTHER" id="PTHR11092:SF0">
    <property type="entry name" value="EPIMERASE FAMILY PROTEIN SDR39U1"/>
    <property type="match status" value="1"/>
</dbReference>
<evidence type="ECO:0000313" key="4">
    <source>
        <dbReference type="Proteomes" id="UP001329915"/>
    </source>
</evidence>
<keyword evidence="4" id="KW-1185">Reference proteome</keyword>
<evidence type="ECO:0000256" key="1">
    <source>
        <dbReference type="ARBA" id="ARBA00009353"/>
    </source>
</evidence>
<feature type="domain" description="NAD-dependent epimerase/dehydratase" evidence="2">
    <location>
        <begin position="3"/>
        <end position="216"/>
    </location>
</feature>
<sequence>MKIVIAGGSGFIGRKLADLLIEEGHEIIILTRNDKISSKDVLYVNWLKEGNNPEKELGNVDVLVNLAGVSINQGRWTMKHQKQIYDSRMIATEELLRIIAASPRKPAVLINASAIGIYPVSLDAVYTEDSKETADDFLGRTVNDWESKAKKANEYGVRTVFMRFGVVLGNEGGALPLMALPYKLFAGGTVGAGEQWVSWVHFLDAVRAIVFAIENDNLYGPVNVTSPAPLRMKSFGKIIGSVLKRPHWLPVPSFIMKLALGQKK</sequence>
<dbReference type="AlphaFoldDB" id="A0AAU0UTV8"/>
<comment type="similarity">
    <text evidence="1">Belongs to the NAD(P)-dependent epimerase/dehydratase family. SDR39U1 subfamily.</text>
</comment>
<dbReference type="Pfam" id="PF01370">
    <property type="entry name" value="Epimerase"/>
    <property type="match status" value="1"/>
</dbReference>
<dbReference type="InterPro" id="IPR036291">
    <property type="entry name" value="NAD(P)-bd_dom_sf"/>
</dbReference>
<dbReference type="NCBIfam" id="TIGR01777">
    <property type="entry name" value="yfcH"/>
    <property type="match status" value="1"/>
</dbReference>
<dbReference type="PANTHER" id="PTHR11092">
    <property type="entry name" value="SUGAR NUCLEOTIDE EPIMERASE RELATED"/>
    <property type="match status" value="1"/>
</dbReference>
<organism evidence="3 4">
    <name type="scientific">Metallumcola ferriviriculae</name>
    <dbReference type="NCBI Taxonomy" id="3039180"/>
    <lineage>
        <taxon>Bacteria</taxon>
        <taxon>Bacillati</taxon>
        <taxon>Bacillota</taxon>
        <taxon>Clostridia</taxon>
        <taxon>Neomoorellales</taxon>
        <taxon>Desulfitibacteraceae</taxon>
        <taxon>Metallumcola</taxon>
    </lineage>
</organism>
<dbReference type="Proteomes" id="UP001329915">
    <property type="component" value="Chromosome"/>
</dbReference>
<gene>
    <name evidence="3" type="ORF">MFMK1_003560</name>
</gene>
<dbReference type="InterPro" id="IPR001509">
    <property type="entry name" value="Epimerase_deHydtase"/>
</dbReference>
<dbReference type="InterPro" id="IPR010099">
    <property type="entry name" value="SDR39U1"/>
</dbReference>
<dbReference type="KEGG" id="dbc:MFMK1_003560"/>
<dbReference type="SUPFAM" id="SSF51735">
    <property type="entry name" value="NAD(P)-binding Rossmann-fold domains"/>
    <property type="match status" value="1"/>
</dbReference>
<proteinExistence type="inferred from homology"/>
<name>A0AAU0UTV8_9FIRM</name>
<accession>A0AAU0UTV8</accession>
<protein>
    <submittedName>
        <fullName evidence="3">TIGR01777 family oxidoreductase</fullName>
    </submittedName>
</protein>
<evidence type="ECO:0000259" key="2">
    <source>
        <dbReference type="Pfam" id="PF01370"/>
    </source>
</evidence>